<keyword evidence="2" id="KW-1185">Reference proteome</keyword>
<evidence type="ECO:0000313" key="2">
    <source>
        <dbReference type="Proteomes" id="UP000198539"/>
    </source>
</evidence>
<dbReference type="EMBL" id="FNOM01000004">
    <property type="protein sequence ID" value="SDW88679.1"/>
    <property type="molecule type" value="Genomic_DNA"/>
</dbReference>
<dbReference type="Proteomes" id="UP000198539">
    <property type="component" value="Unassembled WGS sequence"/>
</dbReference>
<gene>
    <name evidence="1" type="ORF">SAMN04488238_10491</name>
</gene>
<sequence>MTKHILDHNRTASPARTVAYLSIAQQDAVHKAVRTLRNRHRDEPDGRMGRYTRIARDPKAEII</sequence>
<dbReference type="RefSeq" id="WP_092887370.1">
    <property type="nucleotide sequence ID" value="NZ_CP061498.1"/>
</dbReference>
<protein>
    <submittedName>
        <fullName evidence="1">Uncharacterized protein</fullName>
    </submittedName>
</protein>
<reference evidence="1 2" key="1">
    <citation type="submission" date="2016-10" db="EMBL/GenBank/DDBJ databases">
        <authorList>
            <person name="de Groot N.N."/>
        </authorList>
    </citation>
    <scope>NUCLEOTIDE SEQUENCE [LARGE SCALE GENOMIC DNA]</scope>
    <source>
        <strain evidence="1 2">CGMCC 1.8894</strain>
    </source>
</reference>
<organism evidence="1 2">
    <name type="scientific">Roseicitreum antarcticum</name>
    <dbReference type="NCBI Taxonomy" id="564137"/>
    <lineage>
        <taxon>Bacteria</taxon>
        <taxon>Pseudomonadati</taxon>
        <taxon>Pseudomonadota</taxon>
        <taxon>Alphaproteobacteria</taxon>
        <taxon>Rhodobacterales</taxon>
        <taxon>Paracoccaceae</taxon>
        <taxon>Roseicitreum</taxon>
    </lineage>
</organism>
<dbReference type="AlphaFoldDB" id="A0A1H2X8T6"/>
<evidence type="ECO:0000313" key="1">
    <source>
        <dbReference type="EMBL" id="SDW88679.1"/>
    </source>
</evidence>
<name>A0A1H2X8T6_9RHOB</name>
<accession>A0A1H2X8T6</accession>
<proteinExistence type="predicted"/>